<evidence type="ECO:0000313" key="1">
    <source>
        <dbReference type="EMBL" id="KAI4861473.1"/>
    </source>
</evidence>
<comment type="caution">
    <text evidence="1">The sequence shown here is derived from an EMBL/GenBank/DDBJ whole genome shotgun (WGS) entry which is preliminary data.</text>
</comment>
<proteinExistence type="predicted"/>
<gene>
    <name evidence="1" type="ORF">F4820DRAFT_433578</name>
</gene>
<dbReference type="Proteomes" id="UP001497700">
    <property type="component" value="Unassembled WGS sequence"/>
</dbReference>
<organism evidence="1 2">
    <name type="scientific">Hypoxylon rubiginosum</name>
    <dbReference type="NCBI Taxonomy" id="110542"/>
    <lineage>
        <taxon>Eukaryota</taxon>
        <taxon>Fungi</taxon>
        <taxon>Dikarya</taxon>
        <taxon>Ascomycota</taxon>
        <taxon>Pezizomycotina</taxon>
        <taxon>Sordariomycetes</taxon>
        <taxon>Xylariomycetidae</taxon>
        <taxon>Xylariales</taxon>
        <taxon>Hypoxylaceae</taxon>
        <taxon>Hypoxylon</taxon>
    </lineage>
</organism>
<dbReference type="EMBL" id="MU393551">
    <property type="protein sequence ID" value="KAI4861473.1"/>
    <property type="molecule type" value="Genomic_DNA"/>
</dbReference>
<evidence type="ECO:0000313" key="2">
    <source>
        <dbReference type="Proteomes" id="UP001497700"/>
    </source>
</evidence>
<protein>
    <submittedName>
        <fullName evidence="1">MFS general substrate transporter</fullName>
    </submittedName>
</protein>
<accession>A0ACB9YQ40</accession>
<name>A0ACB9YQ40_9PEZI</name>
<sequence>MPSSTSPSSSDGDLPVDVEKRAGPIAAEHEASHYHHPSKKDEEEHDNGGSLTDPAREEEEELENWRIQPEPDILNTEADGVAGTVSRVLSRISTKSSWNPGPPPDGGRVAWLACLCGHFAIMNTWGFINSFGVFQSYYATQLGRPPADISWIGSVQVFLTFFIGTFTGRLTDAGFFRPVLACGAAFMTLGVFCTSAATQYWQLILAQGICMGVGSGFVFCPAISTVSTYFSKKRSLAIGITACGSVTGGLVFPAMARQLLPTVGFGWAVRAIGFVQLATLLFAVAFMKSRLPPRRTGSLVEWAAFRELEYTFYAAGMFFNFWGVYFAFYYLSAFARAAVEPPLSYTDSLNLLLLLNGIGILGRLLPNHLADRVGPLNIMIPTCLVCGAALLAWMAVRTAPQLYGWAVVYGIVAGALQSLFPAGLSSLTTDLRKQGTRMGMVFTIVSFAVLTGNPIAGAIIGSMGGRYEGAQGFTGGCLLVGMGFILAARVVRMRRTGTGWRVKI</sequence>
<reference evidence="1 2" key="1">
    <citation type="journal article" date="2022" name="New Phytol.">
        <title>Ecological generalism drives hyperdiversity of secondary metabolite gene clusters in xylarialean endophytes.</title>
        <authorList>
            <person name="Franco M.E.E."/>
            <person name="Wisecaver J.H."/>
            <person name="Arnold A.E."/>
            <person name="Ju Y.M."/>
            <person name="Slot J.C."/>
            <person name="Ahrendt S."/>
            <person name="Moore L.P."/>
            <person name="Eastman K.E."/>
            <person name="Scott K."/>
            <person name="Konkel Z."/>
            <person name="Mondo S.J."/>
            <person name="Kuo A."/>
            <person name="Hayes R.D."/>
            <person name="Haridas S."/>
            <person name="Andreopoulos B."/>
            <person name="Riley R."/>
            <person name="LaButti K."/>
            <person name="Pangilinan J."/>
            <person name="Lipzen A."/>
            <person name="Amirebrahimi M."/>
            <person name="Yan J."/>
            <person name="Adam C."/>
            <person name="Keymanesh K."/>
            <person name="Ng V."/>
            <person name="Louie K."/>
            <person name="Northen T."/>
            <person name="Drula E."/>
            <person name="Henrissat B."/>
            <person name="Hsieh H.M."/>
            <person name="Youens-Clark K."/>
            <person name="Lutzoni F."/>
            <person name="Miadlikowska J."/>
            <person name="Eastwood D.C."/>
            <person name="Hamelin R.C."/>
            <person name="Grigoriev I.V."/>
            <person name="U'Ren J.M."/>
        </authorList>
    </citation>
    <scope>NUCLEOTIDE SEQUENCE [LARGE SCALE GENOMIC DNA]</scope>
    <source>
        <strain evidence="1 2">CBS 119005</strain>
    </source>
</reference>
<keyword evidence="2" id="KW-1185">Reference proteome</keyword>